<accession>A0AAI9YLD1</accession>
<dbReference type="Proteomes" id="UP001240678">
    <property type="component" value="Unassembled WGS sequence"/>
</dbReference>
<gene>
    <name evidence="2" type="ORF">CCOS01_13438</name>
</gene>
<feature type="region of interest" description="Disordered" evidence="1">
    <location>
        <begin position="1"/>
        <end position="94"/>
    </location>
</feature>
<organism evidence="2 3">
    <name type="scientific">Colletotrichum costaricense</name>
    <dbReference type="NCBI Taxonomy" id="1209916"/>
    <lineage>
        <taxon>Eukaryota</taxon>
        <taxon>Fungi</taxon>
        <taxon>Dikarya</taxon>
        <taxon>Ascomycota</taxon>
        <taxon>Pezizomycotina</taxon>
        <taxon>Sordariomycetes</taxon>
        <taxon>Hypocreomycetidae</taxon>
        <taxon>Glomerellales</taxon>
        <taxon>Glomerellaceae</taxon>
        <taxon>Colletotrichum</taxon>
        <taxon>Colletotrichum acutatum species complex</taxon>
    </lineage>
</organism>
<feature type="compositionally biased region" description="Polar residues" evidence="1">
    <location>
        <begin position="28"/>
        <end position="45"/>
    </location>
</feature>
<evidence type="ECO:0000313" key="2">
    <source>
        <dbReference type="EMBL" id="KAK1515245.1"/>
    </source>
</evidence>
<feature type="compositionally biased region" description="Basic and acidic residues" evidence="1">
    <location>
        <begin position="1"/>
        <end position="25"/>
    </location>
</feature>
<comment type="caution">
    <text evidence="2">The sequence shown here is derived from an EMBL/GenBank/DDBJ whole genome shotgun (WGS) entry which is preliminary data.</text>
</comment>
<dbReference type="GeneID" id="85345131"/>
<sequence>LDHPPPLRLDSTARARDQGTREALRRTPLSSRHTAPSRSEDSVSQLPHPIHPARIAPALQACTSTPITHPSPPQGASAIEIPRAGSRLPLHPAKHHISPTITTLLLPSPLVPLSDVSTYTLTSPQSTQSRF</sequence>
<evidence type="ECO:0000256" key="1">
    <source>
        <dbReference type="SAM" id="MobiDB-lite"/>
    </source>
</evidence>
<dbReference type="EMBL" id="MOOE01000017">
    <property type="protein sequence ID" value="KAK1515245.1"/>
    <property type="molecule type" value="Genomic_DNA"/>
</dbReference>
<protein>
    <submittedName>
        <fullName evidence="2">Uncharacterized protein</fullName>
    </submittedName>
</protein>
<proteinExistence type="predicted"/>
<evidence type="ECO:0000313" key="3">
    <source>
        <dbReference type="Proteomes" id="UP001240678"/>
    </source>
</evidence>
<dbReference type="AlphaFoldDB" id="A0AAI9YLD1"/>
<dbReference type="RefSeq" id="XP_060308012.1">
    <property type="nucleotide sequence ID" value="XM_060461584.1"/>
</dbReference>
<keyword evidence="3" id="KW-1185">Reference proteome</keyword>
<reference evidence="2 3" key="1">
    <citation type="submission" date="2016-10" db="EMBL/GenBank/DDBJ databases">
        <title>The genome sequence of Colletotrichum fioriniae PJ7.</title>
        <authorList>
            <person name="Baroncelli R."/>
        </authorList>
    </citation>
    <scope>NUCLEOTIDE SEQUENCE [LARGE SCALE GENOMIC DNA]</scope>
    <source>
        <strain evidence="2 3">IMI 309622</strain>
    </source>
</reference>
<name>A0AAI9YLD1_9PEZI</name>
<feature type="non-terminal residue" evidence="2">
    <location>
        <position position="1"/>
    </location>
</feature>